<dbReference type="SMART" id="SM00905">
    <property type="entry name" value="FolB"/>
    <property type="match status" value="1"/>
</dbReference>
<comment type="catalytic activity">
    <reaction evidence="2 13">
        <text>7,8-dihydroneopterin = 6-hydroxymethyl-7,8-dihydropterin + glycolaldehyde</text>
        <dbReference type="Rhea" id="RHEA:10540"/>
        <dbReference type="ChEBI" id="CHEBI:17001"/>
        <dbReference type="ChEBI" id="CHEBI:17071"/>
        <dbReference type="ChEBI" id="CHEBI:44841"/>
        <dbReference type="EC" id="4.1.2.25"/>
    </reaction>
</comment>
<dbReference type="RefSeq" id="WP_138925409.1">
    <property type="nucleotide sequence ID" value="NZ_CP034412.1"/>
</dbReference>
<evidence type="ECO:0000256" key="10">
    <source>
        <dbReference type="ARBA" id="ARBA00022840"/>
    </source>
</evidence>
<accession>A0A5B7WRR0</accession>
<comment type="similarity">
    <text evidence="5 13">Belongs to the DHNA family.</text>
</comment>
<keyword evidence="7" id="KW-0808">Transferase</keyword>
<evidence type="ECO:0000256" key="7">
    <source>
        <dbReference type="ARBA" id="ARBA00022679"/>
    </source>
</evidence>
<name>A0A5B7WRR0_9MICC</name>
<dbReference type="SUPFAM" id="SSF55620">
    <property type="entry name" value="Tetrahydrobiopterin biosynthesis enzymes-like"/>
    <property type="match status" value="1"/>
</dbReference>
<dbReference type="Gene3D" id="3.30.1130.10">
    <property type="match status" value="1"/>
</dbReference>
<dbReference type="InterPro" id="IPR035907">
    <property type="entry name" value="Hppk_sf"/>
</dbReference>
<dbReference type="GO" id="GO:0046656">
    <property type="term" value="P:folic acid biosynthetic process"/>
    <property type="evidence" value="ECO:0007669"/>
    <property type="project" value="UniProtKB-UniRule"/>
</dbReference>
<dbReference type="CDD" id="cd00483">
    <property type="entry name" value="HPPK"/>
    <property type="match status" value="1"/>
</dbReference>
<evidence type="ECO:0000256" key="5">
    <source>
        <dbReference type="ARBA" id="ARBA00005708"/>
    </source>
</evidence>
<dbReference type="CDD" id="cd00534">
    <property type="entry name" value="DHNA_DHNTPE"/>
    <property type="match status" value="1"/>
</dbReference>
<evidence type="ECO:0000256" key="12">
    <source>
        <dbReference type="ARBA" id="ARBA00023239"/>
    </source>
</evidence>
<evidence type="ECO:0000256" key="3">
    <source>
        <dbReference type="ARBA" id="ARBA00005013"/>
    </source>
</evidence>
<dbReference type="FunFam" id="3.30.1130.10:FF:000003">
    <property type="entry name" value="7,8-dihydroneopterin aldolase"/>
    <property type="match status" value="1"/>
</dbReference>
<dbReference type="Pfam" id="PF01288">
    <property type="entry name" value="HPPK"/>
    <property type="match status" value="1"/>
</dbReference>
<proteinExistence type="inferred from homology"/>
<comment type="pathway">
    <text evidence="3 13">Cofactor biosynthesis; tetrahydrofolate biosynthesis; 2-amino-4-hydroxy-6-hydroxymethyl-7,8-dihydropteridine diphosphate from 7,8-dihydroneopterin triphosphate: step 3/4.</text>
</comment>
<dbReference type="Pfam" id="PF02152">
    <property type="entry name" value="FolB"/>
    <property type="match status" value="1"/>
</dbReference>
<reference evidence="15 16" key="1">
    <citation type="submission" date="2018-12" db="EMBL/GenBank/DDBJ databases">
        <title>Complete Genome Sequence of Glutamicibacter creatinolyticus strain LGCM259,isolated from an abscess of a 12-year-old mare in Italy.</title>
        <authorList>
            <person name="Santos R.G."/>
            <person name="Silva A.L."/>
            <person name="Seyffert N."/>
            <person name="Castro T.L.P."/>
            <person name="Attili A.R."/>
            <person name="Rifici C."/>
            <person name="Mazzullo G."/>
            <person name="Brenig B."/>
            <person name="Venanzi F."/>
            <person name="Azevedo V."/>
        </authorList>
    </citation>
    <scope>NUCLEOTIDE SEQUENCE [LARGE SCALE GENOMIC DNA]</scope>
    <source>
        <strain evidence="15 16">LGCM 259</strain>
    </source>
</reference>
<keyword evidence="9" id="KW-0418">Kinase</keyword>
<comment type="pathway">
    <text evidence="4">Cofactor biosynthesis; tetrahydrofolate biosynthesis; 2-amino-4-hydroxy-6-hydroxymethyl-7,8-dihydropteridine diphosphate from 7,8-dihydroneopterin triphosphate: step 4/4.</text>
</comment>
<comment type="function">
    <text evidence="13">Catalyzes the conversion of 7,8-dihydroneopterin to 6-hydroxymethyl-7,8-dihydropterin.</text>
</comment>
<keyword evidence="10" id="KW-0067">ATP-binding</keyword>
<evidence type="ECO:0000256" key="6">
    <source>
        <dbReference type="ARBA" id="ARBA00009640"/>
    </source>
</evidence>
<evidence type="ECO:0000256" key="4">
    <source>
        <dbReference type="ARBA" id="ARBA00005051"/>
    </source>
</evidence>
<dbReference type="Proteomes" id="UP000307000">
    <property type="component" value="Chromosome"/>
</dbReference>
<protein>
    <recommendedName>
        <fullName evidence="13">Bifunctional folate synthesis protein</fullName>
    </recommendedName>
    <domain>
        <recommendedName>
            <fullName evidence="13">Dihydroneopterin aldolase</fullName>
            <shortName evidence="13">DHNA</shortName>
            <ecNumber evidence="13">4.1.2.25</ecNumber>
        </recommendedName>
        <alternativeName>
            <fullName evidence="13">7,8-dihydroneopterin aldolase</fullName>
        </alternativeName>
    </domain>
    <domain>
        <recommendedName>
            <fullName evidence="13">2-amino-4-hydroxy-6-hydroxymethyldihydropteridine pyrophosphokinase</fullName>
            <ecNumber evidence="13">2.7.6.3</ecNumber>
        </recommendedName>
        <alternativeName>
            <fullName evidence="13">6-hydroxymethyl-7,8-dihydropterin pyrophosphokinase</fullName>
            <shortName evidence="13">PPPK</shortName>
        </alternativeName>
        <alternativeName>
            <fullName evidence="13">7,8-dihydro-6-hydroxymethylpterin pyrophosphokinase</fullName>
            <shortName evidence="13">HPPK</shortName>
        </alternativeName>
    </domain>
</protein>
<dbReference type="SUPFAM" id="SSF55083">
    <property type="entry name" value="6-hydroxymethyl-7,8-dihydropterin pyrophosphokinase, HPPK"/>
    <property type="match status" value="1"/>
</dbReference>
<keyword evidence="12 13" id="KW-0456">Lyase</keyword>
<feature type="domain" description="Dihydroneopterin aldolase/epimerase" evidence="14">
    <location>
        <begin position="4"/>
        <end position="117"/>
    </location>
</feature>
<evidence type="ECO:0000256" key="9">
    <source>
        <dbReference type="ARBA" id="ARBA00022777"/>
    </source>
</evidence>
<sequence length="279" mass="30917">MDRISVTGITATGHHGVFEHEKREGQPFTVDVVLHTDTTRAALSDNVRDTVHYGEVSELVVDQIQAGPWDLIEKLAEQIAQAILTGYPSVARVDVTVHKPQAPIPVPFDDVTVAISRVQREHRAVLALGSNLGESRQTLQAAVRELQDHPQVRVEAVSPLALTKPVGGPGGQPDYLNQVIAVRTTLDPHQLLDLCQQVEREHHRTRTVRWEARTLDVDVITYDQLVLQDERLTLPHPRAHLRGFVLAPWSWMDPDAVLGGQLVSRLAAQAEDTPGIIRL</sequence>
<comment type="catalytic activity">
    <reaction evidence="1">
        <text>6-hydroxymethyl-7,8-dihydropterin + ATP = (7,8-dihydropterin-6-yl)methyl diphosphate + AMP + H(+)</text>
        <dbReference type="Rhea" id="RHEA:11412"/>
        <dbReference type="ChEBI" id="CHEBI:15378"/>
        <dbReference type="ChEBI" id="CHEBI:30616"/>
        <dbReference type="ChEBI" id="CHEBI:44841"/>
        <dbReference type="ChEBI" id="CHEBI:72950"/>
        <dbReference type="ChEBI" id="CHEBI:456215"/>
        <dbReference type="EC" id="2.7.6.3"/>
    </reaction>
</comment>
<dbReference type="UniPathway" id="UPA00077">
    <property type="reaction ID" value="UER00154"/>
</dbReference>
<dbReference type="EC" id="2.7.6.3" evidence="13"/>
<dbReference type="PANTHER" id="PTHR43071:SF1">
    <property type="entry name" value="2-AMINO-4-HYDROXY-6-HYDROXYMETHYLDIHYDROPTERIDINE PYROPHOSPHOKINASE"/>
    <property type="match status" value="1"/>
</dbReference>
<organism evidence="15 16">
    <name type="scientific">Glutamicibacter creatinolyticus</name>
    <dbReference type="NCBI Taxonomy" id="162496"/>
    <lineage>
        <taxon>Bacteria</taxon>
        <taxon>Bacillati</taxon>
        <taxon>Actinomycetota</taxon>
        <taxon>Actinomycetes</taxon>
        <taxon>Micrococcales</taxon>
        <taxon>Micrococcaceae</taxon>
        <taxon>Glutamicibacter</taxon>
    </lineage>
</organism>
<keyword evidence="11 13" id="KW-0289">Folate biosynthesis</keyword>
<evidence type="ECO:0000259" key="14">
    <source>
        <dbReference type="SMART" id="SM00905"/>
    </source>
</evidence>
<dbReference type="GO" id="GO:0005524">
    <property type="term" value="F:ATP binding"/>
    <property type="evidence" value="ECO:0007669"/>
    <property type="project" value="UniProtKB-KW"/>
</dbReference>
<comment type="similarity">
    <text evidence="6">In the N-terminal section; belongs to the DHNA family.</text>
</comment>
<dbReference type="InterPro" id="IPR000550">
    <property type="entry name" value="Hppk"/>
</dbReference>
<gene>
    <name evidence="15" type="ORF">GcLGCM259_0087</name>
</gene>
<evidence type="ECO:0000256" key="8">
    <source>
        <dbReference type="ARBA" id="ARBA00022741"/>
    </source>
</evidence>
<dbReference type="AlphaFoldDB" id="A0A5B7WRR0"/>
<dbReference type="GO" id="GO:0003848">
    <property type="term" value="F:2-amino-4-hydroxy-6-hydroxymethyldihydropteridine diphosphokinase activity"/>
    <property type="evidence" value="ECO:0007669"/>
    <property type="project" value="UniProtKB-EC"/>
</dbReference>
<dbReference type="PANTHER" id="PTHR43071">
    <property type="entry name" value="2-AMINO-4-HYDROXY-6-HYDROXYMETHYLDIHYDROPTERIDINE PYROPHOSPHOKINASE"/>
    <property type="match status" value="1"/>
</dbReference>
<dbReference type="GO" id="GO:0016301">
    <property type="term" value="F:kinase activity"/>
    <property type="evidence" value="ECO:0007669"/>
    <property type="project" value="UniProtKB-KW"/>
</dbReference>
<evidence type="ECO:0000313" key="16">
    <source>
        <dbReference type="Proteomes" id="UP000307000"/>
    </source>
</evidence>
<evidence type="ECO:0000256" key="11">
    <source>
        <dbReference type="ARBA" id="ARBA00022909"/>
    </source>
</evidence>
<dbReference type="NCBIfam" id="TIGR00526">
    <property type="entry name" value="folB_dom"/>
    <property type="match status" value="1"/>
</dbReference>
<dbReference type="EMBL" id="CP034412">
    <property type="protein sequence ID" value="QCY45880.1"/>
    <property type="molecule type" value="Genomic_DNA"/>
</dbReference>
<evidence type="ECO:0000256" key="2">
    <source>
        <dbReference type="ARBA" id="ARBA00001353"/>
    </source>
</evidence>
<dbReference type="GO" id="GO:0004150">
    <property type="term" value="F:dihydroneopterin aldolase activity"/>
    <property type="evidence" value="ECO:0007669"/>
    <property type="project" value="UniProtKB-UniRule"/>
</dbReference>
<dbReference type="Gene3D" id="3.30.70.560">
    <property type="entry name" value="7,8-Dihydro-6-hydroxymethylpterin-pyrophosphokinase HPPK"/>
    <property type="match status" value="1"/>
</dbReference>
<evidence type="ECO:0000313" key="15">
    <source>
        <dbReference type="EMBL" id="QCY45880.1"/>
    </source>
</evidence>
<dbReference type="InterPro" id="IPR006157">
    <property type="entry name" value="FolB_dom"/>
</dbReference>
<keyword evidence="8" id="KW-0547">Nucleotide-binding</keyword>
<evidence type="ECO:0000256" key="13">
    <source>
        <dbReference type="RuleBase" id="RU362079"/>
    </source>
</evidence>
<dbReference type="KEGG" id="gcr:GcLGCM259_0087"/>
<dbReference type="InterPro" id="IPR006156">
    <property type="entry name" value="Dihydroneopterin_aldolase"/>
</dbReference>
<keyword evidence="16" id="KW-1185">Reference proteome</keyword>
<dbReference type="GO" id="GO:0046654">
    <property type="term" value="P:tetrahydrofolate biosynthetic process"/>
    <property type="evidence" value="ECO:0007669"/>
    <property type="project" value="UniProtKB-UniRule"/>
</dbReference>
<dbReference type="EC" id="4.1.2.25" evidence="13"/>
<evidence type="ECO:0000256" key="1">
    <source>
        <dbReference type="ARBA" id="ARBA00000198"/>
    </source>
</evidence>
<dbReference type="InterPro" id="IPR043133">
    <property type="entry name" value="GTP-CH-I_C/QueF"/>
</dbReference>
<dbReference type="NCBIfam" id="TIGR00525">
    <property type="entry name" value="folB"/>
    <property type="match status" value="1"/>
</dbReference>
<dbReference type="NCBIfam" id="TIGR01498">
    <property type="entry name" value="folK"/>
    <property type="match status" value="1"/>
</dbReference>